<dbReference type="AlphaFoldDB" id="A0A4P6ZKG3"/>
<dbReference type="CDD" id="cd06165">
    <property type="entry name" value="Sortase_A"/>
    <property type="match status" value="1"/>
</dbReference>
<dbReference type="Proteomes" id="UP000294321">
    <property type="component" value="Chromosome"/>
</dbReference>
<dbReference type="NCBIfam" id="TIGR01076">
    <property type="entry name" value="sortase_fam"/>
    <property type="match status" value="1"/>
</dbReference>
<sequence length="240" mass="26869">MNSHPSKFNLSRCLKWLSILCFILAIGCFAYEPVKSHLVNHYQVQVNRQTVNQGLRHKSSGYDMSKVKPVTMSQVVSARMHAKHLPVIGQILVPSVGLHLPIGKGVGNETLMLAAGTMKANEKMGQGNYALAGHHMINKSALFTPLWFHAHKGTQVYITNMKKVYVYKINVRKVISPYDVNVINNTKQPILTLITCNDSGSKRLLLQGHLRRTVSINHVSPVIRKDVQARTNNHDVLKGY</sequence>
<evidence type="ECO:0000256" key="3">
    <source>
        <dbReference type="ARBA" id="ARBA00022807"/>
    </source>
</evidence>
<dbReference type="PROSITE" id="PS51257">
    <property type="entry name" value="PROKAR_LIPOPROTEIN"/>
    <property type="match status" value="1"/>
</dbReference>
<feature type="active site" description="Proton donor/acceptor" evidence="4">
    <location>
        <position position="134"/>
    </location>
</feature>
<keyword evidence="6" id="KW-1185">Reference proteome</keyword>
<dbReference type="GO" id="GO:0006508">
    <property type="term" value="P:proteolysis"/>
    <property type="evidence" value="ECO:0007669"/>
    <property type="project" value="UniProtKB-KW"/>
</dbReference>
<evidence type="ECO:0000256" key="1">
    <source>
        <dbReference type="ARBA" id="ARBA00022670"/>
    </source>
</evidence>
<evidence type="ECO:0000256" key="2">
    <source>
        <dbReference type="ARBA" id="ARBA00022801"/>
    </source>
</evidence>
<dbReference type="InterPro" id="IPR042007">
    <property type="entry name" value="Sortase_A"/>
</dbReference>
<reference evidence="6" key="1">
    <citation type="submission" date="2018-12" db="EMBL/GenBank/DDBJ databases">
        <title>A new species of lactobacillus.</title>
        <authorList>
            <person name="Jian Y."/>
            <person name="Xin L."/>
            <person name="Hong Z.J."/>
            <person name="Ming L.Z."/>
            <person name="Hong X.Z."/>
        </authorList>
    </citation>
    <scope>NUCLEOTIDE SEQUENCE [LARGE SCALE GENOMIC DNA]</scope>
    <source>
        <strain evidence="6">HSLZ-75</strain>
    </source>
</reference>
<dbReference type="OrthoDB" id="1648028at2"/>
<dbReference type="Pfam" id="PF04203">
    <property type="entry name" value="Sortase"/>
    <property type="match status" value="1"/>
</dbReference>
<dbReference type="Gene3D" id="2.40.260.10">
    <property type="entry name" value="Sortase"/>
    <property type="match status" value="1"/>
</dbReference>
<dbReference type="SUPFAM" id="SSF63817">
    <property type="entry name" value="Sortase"/>
    <property type="match status" value="1"/>
</dbReference>
<name>A0A4P6ZKG3_9LACO</name>
<keyword evidence="1" id="KW-0645">Protease</keyword>
<dbReference type="KEGG" id="lji:ELX58_00750"/>
<dbReference type="RefSeq" id="WP_133441275.1">
    <property type="nucleotide sequence ID" value="NZ_CP034726.1"/>
</dbReference>
<gene>
    <name evidence="5" type="ORF">ELX58_00750</name>
</gene>
<evidence type="ECO:0000256" key="4">
    <source>
        <dbReference type="PIRSR" id="PIRSR605754-1"/>
    </source>
</evidence>
<protein>
    <submittedName>
        <fullName evidence="5">Class A sortase</fullName>
    </submittedName>
</protein>
<proteinExistence type="predicted"/>
<evidence type="ECO:0000313" key="5">
    <source>
        <dbReference type="EMBL" id="QBP17730.1"/>
    </source>
</evidence>
<evidence type="ECO:0000313" key="6">
    <source>
        <dbReference type="Proteomes" id="UP000294321"/>
    </source>
</evidence>
<dbReference type="EMBL" id="CP034726">
    <property type="protein sequence ID" value="QBP17730.1"/>
    <property type="molecule type" value="Genomic_DNA"/>
</dbReference>
<dbReference type="GO" id="GO:0008234">
    <property type="term" value="F:cysteine-type peptidase activity"/>
    <property type="evidence" value="ECO:0007669"/>
    <property type="project" value="UniProtKB-KW"/>
</dbReference>
<keyword evidence="3" id="KW-0788">Thiol protease</keyword>
<organism evidence="5 6">
    <name type="scientific">Acetilactobacillus jinshanensis</name>
    <dbReference type="NCBI Taxonomy" id="1720083"/>
    <lineage>
        <taxon>Bacteria</taxon>
        <taxon>Bacillati</taxon>
        <taxon>Bacillota</taxon>
        <taxon>Bacilli</taxon>
        <taxon>Lactobacillales</taxon>
        <taxon>Lactobacillaceae</taxon>
        <taxon>Acetilactobacillus</taxon>
    </lineage>
</organism>
<accession>A0A4P6ZKG3</accession>
<dbReference type="InterPro" id="IPR023365">
    <property type="entry name" value="Sortase_dom-sf"/>
</dbReference>
<dbReference type="InterPro" id="IPR005754">
    <property type="entry name" value="Sortase"/>
</dbReference>
<feature type="active site" description="Acyl-thioester intermediate" evidence="4">
    <location>
        <position position="196"/>
    </location>
</feature>
<keyword evidence="2" id="KW-0378">Hydrolase</keyword>